<evidence type="ECO:0000313" key="4">
    <source>
        <dbReference type="Proteomes" id="UP000694300"/>
    </source>
</evidence>
<dbReference type="EMBL" id="JADQDF010000001">
    <property type="protein sequence ID" value="MBW0131294.1"/>
    <property type="molecule type" value="Genomic_DNA"/>
</dbReference>
<keyword evidence="2" id="KW-0472">Membrane</keyword>
<name>A0ABS6UHJ6_9PSEU</name>
<comment type="caution">
    <text evidence="3">The sequence shown here is derived from an EMBL/GenBank/DDBJ whole genome shotgun (WGS) entry which is preliminary data.</text>
</comment>
<organism evidence="3 4">
    <name type="scientific">Pseudonocardia oceani</name>
    <dbReference type="NCBI Taxonomy" id="2792013"/>
    <lineage>
        <taxon>Bacteria</taxon>
        <taxon>Bacillati</taxon>
        <taxon>Actinomycetota</taxon>
        <taxon>Actinomycetes</taxon>
        <taxon>Pseudonocardiales</taxon>
        <taxon>Pseudonocardiaceae</taxon>
        <taxon>Pseudonocardia</taxon>
    </lineage>
</organism>
<accession>A0ABS6UHJ6</accession>
<feature type="compositionally biased region" description="Pro residues" evidence="1">
    <location>
        <begin position="58"/>
        <end position="75"/>
    </location>
</feature>
<protein>
    <submittedName>
        <fullName evidence="3">Uncharacterized protein</fullName>
    </submittedName>
</protein>
<proteinExistence type="predicted"/>
<evidence type="ECO:0000256" key="1">
    <source>
        <dbReference type="SAM" id="MobiDB-lite"/>
    </source>
</evidence>
<sequence length="135" mass="13614">MGDYDDPELTGEERRRPDWLVVGAVVLALVAGLAVGFLLGGGTSRESSVASVETSTEPAPPPAPAAPPADAPAPQPCLEAGSAASRILQELDAAVVAISALDPGALREILDRLQPAQAELERAVAACGSVVGPAR</sequence>
<feature type="compositionally biased region" description="Low complexity" evidence="1">
    <location>
        <begin position="44"/>
        <end position="57"/>
    </location>
</feature>
<evidence type="ECO:0000313" key="3">
    <source>
        <dbReference type="EMBL" id="MBW0131294.1"/>
    </source>
</evidence>
<keyword evidence="2" id="KW-0812">Transmembrane</keyword>
<keyword evidence="4" id="KW-1185">Reference proteome</keyword>
<feature type="region of interest" description="Disordered" evidence="1">
    <location>
        <begin position="43"/>
        <end position="77"/>
    </location>
</feature>
<feature type="transmembrane region" description="Helical" evidence="2">
    <location>
        <begin position="20"/>
        <end position="39"/>
    </location>
</feature>
<evidence type="ECO:0000256" key="2">
    <source>
        <dbReference type="SAM" id="Phobius"/>
    </source>
</evidence>
<keyword evidence="2" id="KW-1133">Transmembrane helix</keyword>
<gene>
    <name evidence="3" type="ORF">I4I82_26955</name>
</gene>
<reference evidence="3 4" key="1">
    <citation type="submission" date="2020-11" db="EMBL/GenBank/DDBJ databases">
        <title>Pseudonocardia abyssalis sp. nov. and Pseudonocardia oceani sp. nov., description and phylogenomic analysis of two novel actinomycetes isolated from the deep Southern Ocean.</title>
        <authorList>
            <person name="Parra J."/>
        </authorList>
    </citation>
    <scope>NUCLEOTIDE SEQUENCE [LARGE SCALE GENOMIC DNA]</scope>
    <source>
        <strain evidence="4">KRD185</strain>
    </source>
</reference>
<dbReference type="RefSeq" id="WP_218594263.1">
    <property type="nucleotide sequence ID" value="NZ_JADQDF010000001.1"/>
</dbReference>
<dbReference type="Proteomes" id="UP000694300">
    <property type="component" value="Unassembled WGS sequence"/>
</dbReference>